<keyword evidence="2" id="KW-1185">Reference proteome</keyword>
<dbReference type="CDD" id="cd03051">
    <property type="entry name" value="GST_N_GTT2_like"/>
    <property type="match status" value="1"/>
</dbReference>
<reference evidence="2" key="1">
    <citation type="submission" date="2016-09" db="EMBL/GenBank/DDBJ databases">
        <authorList>
            <person name="Lysoe E."/>
        </authorList>
    </citation>
    <scope>NUCLEOTIDE SEQUENCE [LARGE SCALE GENOMIC DNA]</scope>
    <source>
        <strain evidence="2">LJ96T</strain>
    </source>
</reference>
<dbReference type="STRING" id="1440763.BJI69_10370"/>
<dbReference type="Gene3D" id="3.40.30.10">
    <property type="entry name" value="Glutaredoxin"/>
    <property type="match status" value="1"/>
</dbReference>
<dbReference type="SUPFAM" id="SSF52833">
    <property type="entry name" value="Thioredoxin-like"/>
    <property type="match status" value="1"/>
</dbReference>
<name>A0A0G9HA22_9GAMM</name>
<dbReference type="GO" id="GO:0005737">
    <property type="term" value="C:cytoplasm"/>
    <property type="evidence" value="ECO:0007669"/>
    <property type="project" value="TreeGrafter"/>
</dbReference>
<dbReference type="PROSITE" id="PS50404">
    <property type="entry name" value="GST_NTER"/>
    <property type="match status" value="1"/>
</dbReference>
<dbReference type="Pfam" id="PF00043">
    <property type="entry name" value="GST_C"/>
    <property type="match status" value="1"/>
</dbReference>
<dbReference type="Proteomes" id="UP000182987">
    <property type="component" value="Chromosome"/>
</dbReference>
<dbReference type="EMBL" id="CP017480">
    <property type="protein sequence ID" value="APG04259.1"/>
    <property type="molecule type" value="Genomic_DNA"/>
</dbReference>
<dbReference type="InterPro" id="IPR040079">
    <property type="entry name" value="Glutathione_S-Trfase"/>
</dbReference>
<protein>
    <submittedName>
        <fullName evidence="1">Glutathione S-transferase</fullName>
    </submittedName>
</protein>
<dbReference type="InterPro" id="IPR004045">
    <property type="entry name" value="Glutathione_S-Trfase_N"/>
</dbReference>
<evidence type="ECO:0000313" key="2">
    <source>
        <dbReference type="Proteomes" id="UP000182987"/>
    </source>
</evidence>
<dbReference type="RefSeq" id="WP_046968628.1">
    <property type="nucleotide sequence ID" value="NZ_CP017480.1"/>
</dbReference>
<evidence type="ECO:0000313" key="1">
    <source>
        <dbReference type="EMBL" id="APG04259.1"/>
    </source>
</evidence>
<accession>A0A0G9HA22</accession>
<dbReference type="Gene3D" id="1.20.1050.10">
    <property type="match status" value="1"/>
</dbReference>
<dbReference type="Pfam" id="PF13409">
    <property type="entry name" value="GST_N_2"/>
    <property type="match status" value="1"/>
</dbReference>
<proteinExistence type="predicted"/>
<dbReference type="PANTHER" id="PTHR43968:SF6">
    <property type="entry name" value="GLUTATHIONE S-TRANSFERASE OMEGA"/>
    <property type="match status" value="1"/>
</dbReference>
<dbReference type="KEGG" id="lrz:BJI69_10370"/>
<dbReference type="InterPro" id="IPR050983">
    <property type="entry name" value="GST_Omega/HSP26"/>
</dbReference>
<dbReference type="PROSITE" id="PS50405">
    <property type="entry name" value="GST_CTER"/>
    <property type="match status" value="1"/>
</dbReference>
<dbReference type="SFLD" id="SFLDG00358">
    <property type="entry name" value="Main_(cytGST)"/>
    <property type="match status" value="1"/>
</dbReference>
<dbReference type="InterPro" id="IPR036282">
    <property type="entry name" value="Glutathione-S-Trfase_C_sf"/>
</dbReference>
<dbReference type="SUPFAM" id="SSF47616">
    <property type="entry name" value="GST C-terminal domain-like"/>
    <property type="match status" value="1"/>
</dbReference>
<sequence>MKIYDRPGFPNPSRIRIVLAAKGLDQAVEFVPVDLIGAEHKQAAFLSKNPSGVVPVLELDDGTLISESTAITEYFDNLDGNPILTGRTPKEKAVIHMMQRRAEAYVTDPIGLYFHHATSGLGDTLKAYKSPDWDGREAMGQREGDKVRASLTYFNELLQSRPYLAGDAFSMADITLFAGLMHADVSGITVPADYTALLDWRVRVSELPSVKNRSGQNFLQEDLTRLGF</sequence>
<dbReference type="InterPro" id="IPR036249">
    <property type="entry name" value="Thioredoxin-like_sf"/>
</dbReference>
<dbReference type="SFLD" id="SFLDS00019">
    <property type="entry name" value="Glutathione_Transferase_(cytos"/>
    <property type="match status" value="1"/>
</dbReference>
<dbReference type="InterPro" id="IPR010987">
    <property type="entry name" value="Glutathione-S-Trfase_C-like"/>
</dbReference>
<gene>
    <name evidence="1" type="ORF">BJI69_10370</name>
</gene>
<dbReference type="InterPro" id="IPR034345">
    <property type="entry name" value="Gtt2-like_N"/>
</dbReference>
<dbReference type="InterPro" id="IPR004046">
    <property type="entry name" value="GST_C"/>
</dbReference>
<dbReference type="OrthoDB" id="8634103at2"/>
<dbReference type="PATRIC" id="fig|1440763.5.peg.3179"/>
<organism evidence="1 2">
    <name type="scientific">Luteibacter rhizovicinus DSM 16549</name>
    <dbReference type="NCBI Taxonomy" id="1440763"/>
    <lineage>
        <taxon>Bacteria</taxon>
        <taxon>Pseudomonadati</taxon>
        <taxon>Pseudomonadota</taxon>
        <taxon>Gammaproteobacteria</taxon>
        <taxon>Lysobacterales</taxon>
        <taxon>Rhodanobacteraceae</taxon>
        <taxon>Luteibacter</taxon>
    </lineage>
</organism>
<dbReference type="AlphaFoldDB" id="A0A0G9HA22"/>
<dbReference type="PANTHER" id="PTHR43968">
    <property type="match status" value="1"/>
</dbReference>